<organism evidence="5 6">
    <name type="scientific">Sulfurisphaera ohwakuensis</name>
    <dbReference type="NCBI Taxonomy" id="69656"/>
    <lineage>
        <taxon>Archaea</taxon>
        <taxon>Thermoproteota</taxon>
        <taxon>Thermoprotei</taxon>
        <taxon>Sulfolobales</taxon>
        <taxon>Sulfolobaceae</taxon>
        <taxon>Sulfurisphaera</taxon>
    </lineage>
</organism>
<reference evidence="5 6" key="1">
    <citation type="submission" date="2020-08" db="EMBL/GenBank/DDBJ databases">
        <title>Genomic Encyclopedia of Type Strains, Phase IV (KMG-IV): sequencing the most valuable type-strain genomes for metagenomic binning, comparative biology and taxonomic classification.</title>
        <authorList>
            <person name="Goeker M."/>
        </authorList>
    </citation>
    <scope>NUCLEOTIDE SEQUENCE [LARGE SCALE GENOMIC DNA]</scope>
    <source>
        <strain evidence="5 6">DSM 12421</strain>
    </source>
</reference>
<name>A0A7J9RT98_SULOH</name>
<comment type="caution">
    <text evidence="5">The sequence shown here is derived from an EMBL/GenBank/DDBJ whole genome shotgun (WGS) entry which is preliminary data.</text>
</comment>
<protein>
    <submittedName>
        <fullName evidence="5">DNA repair photolyase</fullName>
    </submittedName>
</protein>
<dbReference type="PANTHER" id="PTHR43432">
    <property type="entry name" value="SLR0285 PROTEIN"/>
    <property type="match status" value="1"/>
</dbReference>
<dbReference type="Pfam" id="PF04055">
    <property type="entry name" value="Radical_SAM"/>
    <property type="match status" value="1"/>
</dbReference>
<dbReference type="GO" id="GO:0016829">
    <property type="term" value="F:lyase activity"/>
    <property type="evidence" value="ECO:0007669"/>
    <property type="project" value="UniProtKB-KW"/>
</dbReference>
<keyword evidence="2" id="KW-0408">Iron</keyword>
<dbReference type="EMBL" id="JACHFY010000012">
    <property type="protein sequence ID" value="MBB5254228.1"/>
    <property type="molecule type" value="Genomic_DNA"/>
</dbReference>
<dbReference type="SFLD" id="SFLDG01084">
    <property type="entry name" value="Uncharacterised_Radical_SAM_Su"/>
    <property type="match status" value="1"/>
</dbReference>
<keyword evidence="1" id="KW-0479">Metal-binding</keyword>
<dbReference type="GO" id="GO:0046872">
    <property type="term" value="F:metal ion binding"/>
    <property type="evidence" value="ECO:0007669"/>
    <property type="project" value="UniProtKB-KW"/>
</dbReference>
<proteinExistence type="predicted"/>
<keyword evidence="5" id="KW-0456">Lyase</keyword>
<dbReference type="Gene3D" id="3.80.30.30">
    <property type="match status" value="1"/>
</dbReference>
<sequence length="264" mass="30993">MVEIIVKSIRVKTALSKSRLKELDYSLNPYLGCAYSCTYCYAPNFTPNEEASLNWGKVIIVKENLLEILRKEVFLKRKGTVGVSTITDPYQPIEALKKITRESISLLLSHNFRVSIQTKSPLVLRDLDILIQNKKKIDVGFTVTSLERWKELEPNAPPPKARIRALERLSEESIETWLFLGPIIKGFNDHEIESVIEEISGSKTRIVFDKFRFYRGLKYKEGDTEWWKKVKENILSYCKKYNIECHEESEDWIYERKRFFKPLF</sequence>
<dbReference type="SFLD" id="SFLDS00029">
    <property type="entry name" value="Radical_SAM"/>
    <property type="match status" value="1"/>
</dbReference>
<dbReference type="GO" id="GO:0051536">
    <property type="term" value="F:iron-sulfur cluster binding"/>
    <property type="evidence" value="ECO:0007669"/>
    <property type="project" value="UniProtKB-KW"/>
</dbReference>
<evidence type="ECO:0000313" key="6">
    <source>
        <dbReference type="Proteomes" id="UP000582213"/>
    </source>
</evidence>
<evidence type="ECO:0000313" key="5">
    <source>
        <dbReference type="EMBL" id="MBB5254228.1"/>
    </source>
</evidence>
<evidence type="ECO:0000256" key="3">
    <source>
        <dbReference type="ARBA" id="ARBA00023014"/>
    </source>
</evidence>
<dbReference type="InterPro" id="IPR040086">
    <property type="entry name" value="MJ0683-like"/>
</dbReference>
<feature type="domain" description="Radical SAM core" evidence="4">
    <location>
        <begin position="28"/>
        <end position="198"/>
    </location>
</feature>
<evidence type="ECO:0000259" key="4">
    <source>
        <dbReference type="Pfam" id="PF04055"/>
    </source>
</evidence>
<dbReference type="InterPro" id="IPR058240">
    <property type="entry name" value="rSAM_sf"/>
</dbReference>
<evidence type="ECO:0000256" key="1">
    <source>
        <dbReference type="ARBA" id="ARBA00022723"/>
    </source>
</evidence>
<dbReference type="InterPro" id="IPR007197">
    <property type="entry name" value="rSAM"/>
</dbReference>
<dbReference type="AlphaFoldDB" id="A0A7J9RT98"/>
<accession>A0A7J9RT98</accession>
<evidence type="ECO:0000256" key="2">
    <source>
        <dbReference type="ARBA" id="ARBA00023004"/>
    </source>
</evidence>
<dbReference type="PANTHER" id="PTHR43432:SF6">
    <property type="entry name" value="RADICAL SAM CORE DOMAIN-CONTAINING PROTEIN"/>
    <property type="match status" value="1"/>
</dbReference>
<dbReference type="SUPFAM" id="SSF102114">
    <property type="entry name" value="Radical SAM enzymes"/>
    <property type="match status" value="1"/>
</dbReference>
<keyword evidence="3" id="KW-0411">Iron-sulfur</keyword>
<dbReference type="Proteomes" id="UP000582213">
    <property type="component" value="Unassembled WGS sequence"/>
</dbReference>
<gene>
    <name evidence="5" type="ORF">HNQ62_002001</name>
</gene>